<dbReference type="AlphaFoldDB" id="A0A316UE23"/>
<feature type="compositionally biased region" description="Acidic residues" evidence="1">
    <location>
        <begin position="696"/>
        <end position="708"/>
    </location>
</feature>
<feature type="compositionally biased region" description="Basic and acidic residues" evidence="1">
    <location>
        <begin position="208"/>
        <end position="218"/>
    </location>
</feature>
<organism evidence="2 3">
    <name type="scientific">Pseudomicrostroma glucosiphilum</name>
    <dbReference type="NCBI Taxonomy" id="1684307"/>
    <lineage>
        <taxon>Eukaryota</taxon>
        <taxon>Fungi</taxon>
        <taxon>Dikarya</taxon>
        <taxon>Basidiomycota</taxon>
        <taxon>Ustilaginomycotina</taxon>
        <taxon>Exobasidiomycetes</taxon>
        <taxon>Microstromatales</taxon>
        <taxon>Microstromatales incertae sedis</taxon>
        <taxon>Pseudomicrostroma</taxon>
    </lineage>
</organism>
<feature type="compositionally biased region" description="Basic and acidic residues" evidence="1">
    <location>
        <begin position="11"/>
        <end position="21"/>
    </location>
</feature>
<feature type="region of interest" description="Disordered" evidence="1">
    <location>
        <begin position="339"/>
        <end position="708"/>
    </location>
</feature>
<feature type="compositionally biased region" description="Basic and acidic residues" evidence="1">
    <location>
        <begin position="612"/>
        <end position="629"/>
    </location>
</feature>
<proteinExistence type="predicted"/>
<feature type="compositionally biased region" description="Low complexity" evidence="1">
    <location>
        <begin position="555"/>
        <end position="570"/>
    </location>
</feature>
<feature type="region of interest" description="Disordered" evidence="1">
    <location>
        <begin position="311"/>
        <end position="330"/>
    </location>
</feature>
<keyword evidence="3" id="KW-1185">Reference proteome</keyword>
<feature type="compositionally biased region" description="Low complexity" evidence="1">
    <location>
        <begin position="353"/>
        <end position="363"/>
    </location>
</feature>
<name>A0A316UE23_9BASI</name>
<feature type="region of interest" description="Disordered" evidence="1">
    <location>
        <begin position="1"/>
        <end position="106"/>
    </location>
</feature>
<evidence type="ECO:0000256" key="1">
    <source>
        <dbReference type="SAM" id="MobiDB-lite"/>
    </source>
</evidence>
<feature type="compositionally biased region" description="Basic and acidic residues" evidence="1">
    <location>
        <begin position="646"/>
        <end position="669"/>
    </location>
</feature>
<feature type="compositionally biased region" description="Basic and acidic residues" evidence="1">
    <location>
        <begin position="271"/>
        <end position="281"/>
    </location>
</feature>
<protein>
    <submittedName>
        <fullName evidence="2">Uncharacterized protein</fullName>
    </submittedName>
</protein>
<feature type="compositionally biased region" description="Polar residues" evidence="1">
    <location>
        <begin position="420"/>
        <end position="440"/>
    </location>
</feature>
<evidence type="ECO:0000313" key="3">
    <source>
        <dbReference type="Proteomes" id="UP000245942"/>
    </source>
</evidence>
<feature type="compositionally biased region" description="Polar residues" evidence="1">
    <location>
        <begin position="670"/>
        <end position="691"/>
    </location>
</feature>
<accession>A0A316UE23</accession>
<feature type="compositionally biased region" description="Basic and acidic residues" evidence="1">
    <location>
        <begin position="571"/>
        <end position="589"/>
    </location>
</feature>
<gene>
    <name evidence="2" type="ORF">BCV69DRAFT_279415</name>
</gene>
<feature type="compositionally biased region" description="Polar residues" evidence="1">
    <location>
        <begin position="258"/>
        <end position="270"/>
    </location>
</feature>
<feature type="compositionally biased region" description="Basic and acidic residues" evidence="1">
    <location>
        <begin position="492"/>
        <end position="502"/>
    </location>
</feature>
<dbReference type="RefSeq" id="XP_025350629.1">
    <property type="nucleotide sequence ID" value="XM_025491245.1"/>
</dbReference>
<feature type="compositionally biased region" description="Low complexity" evidence="1">
    <location>
        <begin position="26"/>
        <end position="40"/>
    </location>
</feature>
<sequence length="708" mass="76589">METPIAHSRSGSRDFRVKRYSADQTHASSSSNHHPSSSPGSHRHSSAILASRIRPFHEDTNEATEEAGHTSLEGGDAATDDSTDSSPDQTPRGSPENSPPGTPQTRHMRLMSYDQALNRVASRQAEYPPAIVQTMHPPIEFHIDPLRPLLLSTTIAQRKGFGFSIASLPPPSKYDKIYKSIERDPWQAELAKLFEASQINNWKTLVLDRKGPPAEGSEKQPPSQRRQCRRRHVPAKDELASSPHAETSSEDGSDFDRSQANAPSRVNSTPRPEKSVESDAFDRMYEQYQTFYIEKRKKKKAQVVKVVDNGASSPPQVVVNEAPIGGLGRTSLRGRAFTSFIPPSRSYGTSTAGVSGSGLSSEPSSKDEPPRPDTPGSMSDTDYVADLSCPETPRKARRQTRTMTKGVLTPVSDYGEDLHSSSPRSSLDNTALTTTNSRGSGSRGEDGTVAPVSRVNNTSSADREGLHSHSPSLSKSRKHTSVLPFGRKSTRHDREQEKEAKQFDTTSVSVSSPASPPAPARSRQIALPPMGAAWVDSLMPSPIIPSAPPSRPRKSTGSGKTISSGSSKTASSKEKEKEKDKDKEKEGGRSKRRMLPRLGLGGGGGRTSLDPEGERERVEDCPEESRDSEAAVSRAGDAAGDAPLVDSHDQERDRAELCSSPAHDHDHYLTDSTPRCSSTLPDYASAVSSGPSFGESVDESIDGETEET</sequence>
<feature type="region of interest" description="Disordered" evidence="1">
    <location>
        <begin position="208"/>
        <end position="281"/>
    </location>
</feature>
<reference evidence="2 3" key="1">
    <citation type="journal article" date="2018" name="Mol. Biol. Evol.">
        <title>Broad Genomic Sampling Reveals a Smut Pathogenic Ancestry of the Fungal Clade Ustilaginomycotina.</title>
        <authorList>
            <person name="Kijpornyongpan T."/>
            <person name="Mondo S.J."/>
            <person name="Barry K."/>
            <person name="Sandor L."/>
            <person name="Lee J."/>
            <person name="Lipzen A."/>
            <person name="Pangilinan J."/>
            <person name="LaButti K."/>
            <person name="Hainaut M."/>
            <person name="Henrissat B."/>
            <person name="Grigoriev I.V."/>
            <person name="Spatafora J.W."/>
            <person name="Aime M.C."/>
        </authorList>
    </citation>
    <scope>NUCLEOTIDE SEQUENCE [LARGE SCALE GENOMIC DNA]</scope>
    <source>
        <strain evidence="2 3">MCA 4718</strain>
    </source>
</reference>
<dbReference type="Proteomes" id="UP000245942">
    <property type="component" value="Unassembled WGS sequence"/>
</dbReference>
<dbReference type="GeneID" id="37012979"/>
<dbReference type="EMBL" id="KZ819321">
    <property type="protein sequence ID" value="PWN23469.1"/>
    <property type="molecule type" value="Genomic_DNA"/>
</dbReference>
<evidence type="ECO:0000313" key="2">
    <source>
        <dbReference type="EMBL" id="PWN23469.1"/>
    </source>
</evidence>